<sequence length="180" mass="20215">MFGNLVKRGVDVKLLTNSLASTDVAIVHAGYARYRAPLIDAGVQLYELRVIPSSTKKRFFRGKRTGISLHAKAFVIDRRITFIGSMNIDPRSELLNTEMGVLVESPELSRELAAFFNEAIEPDSSYQVRITKPDTEGNRKLYWTGTPDGKPATYNTDPNASVWRRVKTTLLRIFPIEGLL</sequence>
<gene>
    <name evidence="2" type="ORF">CKA38_14980</name>
</gene>
<dbReference type="SMART" id="SM00155">
    <property type="entry name" value="PLDc"/>
    <property type="match status" value="1"/>
</dbReference>
<evidence type="ECO:0000313" key="2">
    <source>
        <dbReference type="EMBL" id="AWI10387.1"/>
    </source>
</evidence>
<dbReference type="KEGG" id="elut:CKA38_14980"/>
<organism evidence="2 3">
    <name type="scientific">Ereboglobus luteus</name>
    <dbReference type="NCBI Taxonomy" id="1796921"/>
    <lineage>
        <taxon>Bacteria</taxon>
        <taxon>Pseudomonadati</taxon>
        <taxon>Verrucomicrobiota</taxon>
        <taxon>Opitutia</taxon>
        <taxon>Opitutales</taxon>
        <taxon>Opitutaceae</taxon>
        <taxon>Ereboglobus</taxon>
    </lineage>
</organism>
<dbReference type="PANTHER" id="PTHR21248:SF12">
    <property type="entry name" value="CARDIOLIPIN SYNTHASE C"/>
    <property type="match status" value="1"/>
</dbReference>
<dbReference type="EMBL" id="CP023004">
    <property type="protein sequence ID" value="AWI10387.1"/>
    <property type="molecule type" value="Genomic_DNA"/>
</dbReference>
<protein>
    <recommendedName>
        <fullName evidence="1">PLD phosphodiesterase domain-containing protein</fullName>
    </recommendedName>
</protein>
<dbReference type="InterPro" id="IPR025202">
    <property type="entry name" value="PLD-like_dom"/>
</dbReference>
<dbReference type="AlphaFoldDB" id="A0A2U8E6A2"/>
<name>A0A2U8E6A2_9BACT</name>
<keyword evidence="3" id="KW-1185">Reference proteome</keyword>
<dbReference type="PROSITE" id="PS50035">
    <property type="entry name" value="PLD"/>
    <property type="match status" value="1"/>
</dbReference>
<proteinExistence type="predicted"/>
<dbReference type="Gene3D" id="3.30.870.10">
    <property type="entry name" value="Endonuclease Chain A"/>
    <property type="match status" value="1"/>
</dbReference>
<dbReference type="SUPFAM" id="SSF56024">
    <property type="entry name" value="Phospholipase D/nuclease"/>
    <property type="match status" value="1"/>
</dbReference>
<accession>A0A2U8E6A2</accession>
<reference evidence="2 3" key="1">
    <citation type="journal article" date="2018" name="Syst. Appl. Microbiol.">
        <title>Ereboglobus luteus gen. nov. sp. nov. from cockroach guts, and new insights into the oxygen relationship of the genera Opitutus and Didymococcus (Verrucomicrobia: Opitutaceae).</title>
        <authorList>
            <person name="Tegtmeier D."/>
            <person name="Belitz A."/>
            <person name="Radek R."/>
            <person name="Heimerl T."/>
            <person name="Brune A."/>
        </authorList>
    </citation>
    <scope>NUCLEOTIDE SEQUENCE [LARGE SCALE GENOMIC DNA]</scope>
    <source>
        <strain evidence="2 3">Ho45</strain>
    </source>
</reference>
<dbReference type="OrthoDB" id="9814092at2"/>
<dbReference type="InterPro" id="IPR001736">
    <property type="entry name" value="PLipase_D/transphosphatidylase"/>
</dbReference>
<evidence type="ECO:0000259" key="1">
    <source>
        <dbReference type="PROSITE" id="PS50035"/>
    </source>
</evidence>
<dbReference type="GO" id="GO:0032049">
    <property type="term" value="P:cardiolipin biosynthetic process"/>
    <property type="evidence" value="ECO:0007669"/>
    <property type="project" value="UniProtKB-ARBA"/>
</dbReference>
<dbReference type="CDD" id="cd09113">
    <property type="entry name" value="PLDc_ymdC_like_2"/>
    <property type="match status" value="1"/>
</dbReference>
<feature type="domain" description="PLD phosphodiesterase" evidence="1">
    <location>
        <begin position="65"/>
        <end position="92"/>
    </location>
</feature>
<dbReference type="RefSeq" id="WP_108826288.1">
    <property type="nucleotide sequence ID" value="NZ_CP023004.1"/>
</dbReference>
<dbReference type="PANTHER" id="PTHR21248">
    <property type="entry name" value="CARDIOLIPIN SYNTHASE"/>
    <property type="match status" value="1"/>
</dbReference>
<evidence type="ECO:0000313" key="3">
    <source>
        <dbReference type="Proteomes" id="UP000244896"/>
    </source>
</evidence>
<dbReference type="Pfam" id="PF13091">
    <property type="entry name" value="PLDc_2"/>
    <property type="match status" value="1"/>
</dbReference>
<dbReference type="Proteomes" id="UP000244896">
    <property type="component" value="Chromosome"/>
</dbReference>
<dbReference type="GO" id="GO:0030572">
    <property type="term" value="F:phosphatidyltransferase activity"/>
    <property type="evidence" value="ECO:0007669"/>
    <property type="project" value="UniProtKB-ARBA"/>
</dbReference>